<dbReference type="EMBL" id="GBXM01069666">
    <property type="protein sequence ID" value="JAH38911.1"/>
    <property type="molecule type" value="Transcribed_RNA"/>
</dbReference>
<organism evidence="1">
    <name type="scientific">Anguilla anguilla</name>
    <name type="common">European freshwater eel</name>
    <name type="synonym">Muraena anguilla</name>
    <dbReference type="NCBI Taxonomy" id="7936"/>
    <lineage>
        <taxon>Eukaryota</taxon>
        <taxon>Metazoa</taxon>
        <taxon>Chordata</taxon>
        <taxon>Craniata</taxon>
        <taxon>Vertebrata</taxon>
        <taxon>Euteleostomi</taxon>
        <taxon>Actinopterygii</taxon>
        <taxon>Neopterygii</taxon>
        <taxon>Teleostei</taxon>
        <taxon>Anguilliformes</taxon>
        <taxon>Anguillidae</taxon>
        <taxon>Anguilla</taxon>
    </lineage>
</organism>
<name>A0A0E9SCC6_ANGAN</name>
<evidence type="ECO:0000313" key="1">
    <source>
        <dbReference type="EMBL" id="JAH38911.1"/>
    </source>
</evidence>
<protein>
    <submittedName>
        <fullName evidence="1">Uncharacterized protein</fullName>
    </submittedName>
</protein>
<sequence length="22" mass="2588">MSQPCFHLRWLNNSIVNKKNSA</sequence>
<proteinExistence type="predicted"/>
<reference evidence="1" key="2">
    <citation type="journal article" date="2015" name="Fish Shellfish Immunol.">
        <title>Early steps in the European eel (Anguilla anguilla)-Vibrio vulnificus interaction in the gills: Role of the RtxA13 toxin.</title>
        <authorList>
            <person name="Callol A."/>
            <person name="Pajuelo D."/>
            <person name="Ebbesson L."/>
            <person name="Teles M."/>
            <person name="MacKenzie S."/>
            <person name="Amaro C."/>
        </authorList>
    </citation>
    <scope>NUCLEOTIDE SEQUENCE</scope>
</reference>
<accession>A0A0E9SCC6</accession>
<dbReference type="AlphaFoldDB" id="A0A0E9SCC6"/>
<reference evidence="1" key="1">
    <citation type="submission" date="2014-11" db="EMBL/GenBank/DDBJ databases">
        <authorList>
            <person name="Amaro Gonzalez C."/>
        </authorList>
    </citation>
    <scope>NUCLEOTIDE SEQUENCE</scope>
</reference>